<name>A0A0U9HKW3_9FIRM</name>
<dbReference type="STRING" id="224999.GCA_001485475_00431"/>
<evidence type="ECO:0000313" key="1">
    <source>
        <dbReference type="EMBL" id="GAQ24449.1"/>
    </source>
</evidence>
<proteinExistence type="predicted"/>
<sequence length="64" mass="7352">MWTVVYIASDEDTAYKVAEAIKNEGFLVTTREVMKSKKHGCYIEILVPESEAEEVQNFILEKNL</sequence>
<accession>A0A0U9HKW3</accession>
<evidence type="ECO:0008006" key="3">
    <source>
        <dbReference type="Google" id="ProtNLM"/>
    </source>
</evidence>
<dbReference type="RefSeq" id="WP_059031517.1">
    <property type="nucleotide sequence ID" value="NZ_BSDN01000001.1"/>
</dbReference>
<dbReference type="AlphaFoldDB" id="A0A0U9HKW3"/>
<protein>
    <recommendedName>
        <fullName evidence="3">Glutamate decarboxylase</fullName>
    </recommendedName>
</protein>
<evidence type="ECO:0000313" key="2">
    <source>
        <dbReference type="Proteomes" id="UP000062160"/>
    </source>
</evidence>
<reference evidence="1" key="1">
    <citation type="journal article" date="2016" name="Genome Announc.">
        <title>Draft Genome Sequence of the Syntrophic Lactate-Degrading Bacterium Tepidanaerobacter syntrophicus JLT.</title>
        <authorList>
            <person name="Matsuura N."/>
            <person name="Ohashi A."/>
            <person name="Tourlousse D.M."/>
            <person name="Sekiguchi Y."/>
        </authorList>
    </citation>
    <scope>NUCLEOTIDE SEQUENCE [LARGE SCALE GENOMIC DNA]</scope>
    <source>
        <strain evidence="1">JL</strain>
    </source>
</reference>
<gene>
    <name evidence="1" type="ORF">TSYNT_5277</name>
</gene>
<keyword evidence="2" id="KW-1185">Reference proteome</keyword>
<dbReference type="OrthoDB" id="1684603at2"/>
<organism evidence="1">
    <name type="scientific">Tepidanaerobacter syntrophicus</name>
    <dbReference type="NCBI Taxonomy" id="224999"/>
    <lineage>
        <taxon>Bacteria</taxon>
        <taxon>Bacillati</taxon>
        <taxon>Bacillota</taxon>
        <taxon>Clostridia</taxon>
        <taxon>Thermosediminibacterales</taxon>
        <taxon>Tepidanaerobacteraceae</taxon>
        <taxon>Tepidanaerobacter</taxon>
    </lineage>
</organism>
<dbReference type="Proteomes" id="UP000062160">
    <property type="component" value="Unassembled WGS sequence"/>
</dbReference>
<dbReference type="EMBL" id="DF976999">
    <property type="protein sequence ID" value="GAQ24449.1"/>
    <property type="molecule type" value="Genomic_DNA"/>
</dbReference>